<evidence type="ECO:0000313" key="2">
    <source>
        <dbReference type="EMBL" id="MFC4491440.1"/>
    </source>
</evidence>
<accession>A0ABV8ZVW0</accession>
<dbReference type="Proteomes" id="UP001595999">
    <property type="component" value="Unassembled WGS sequence"/>
</dbReference>
<dbReference type="EMBL" id="JBHSEK010000013">
    <property type="protein sequence ID" value="MFC4491440.1"/>
    <property type="molecule type" value="Genomic_DNA"/>
</dbReference>
<comment type="caution">
    <text evidence="2">The sequence shown here is derived from an EMBL/GenBank/DDBJ whole genome shotgun (WGS) entry which is preliminary data.</text>
</comment>
<reference evidence="3" key="1">
    <citation type="journal article" date="2019" name="Int. J. Syst. Evol. Microbiol.">
        <title>The Global Catalogue of Microorganisms (GCM) 10K type strain sequencing project: providing services to taxonomists for standard genome sequencing and annotation.</title>
        <authorList>
            <consortium name="The Broad Institute Genomics Platform"/>
            <consortium name="The Broad Institute Genome Sequencing Center for Infectious Disease"/>
            <person name="Wu L."/>
            <person name="Ma J."/>
        </authorList>
    </citation>
    <scope>NUCLEOTIDE SEQUENCE [LARGE SCALE GENOMIC DNA]</scope>
    <source>
        <strain evidence="3">CGMCC 4.7608</strain>
    </source>
</reference>
<keyword evidence="3" id="KW-1185">Reference proteome</keyword>
<evidence type="ECO:0000256" key="1">
    <source>
        <dbReference type="SAM" id="Phobius"/>
    </source>
</evidence>
<sequence length="171" mass="19549">MPEIPEPDFDDPKEVYAFFGLAIYNANLLEASLINLAVVLNLDRVKVITRDVFEATFGEMEAKTLGQLLKATRKLVSLPVELEPVLDEALSKRNFLAHSFFRVNAEEFTHEPGKRDMIEELRAMIGLFQHADALLTPVYMSLWKKYGVTEEFIESELERTHARVEKRHGGL</sequence>
<keyword evidence="1" id="KW-1133">Transmembrane helix</keyword>
<evidence type="ECO:0000313" key="3">
    <source>
        <dbReference type="Proteomes" id="UP001595999"/>
    </source>
</evidence>
<dbReference type="RefSeq" id="WP_231464793.1">
    <property type="nucleotide sequence ID" value="NZ_JAJOHW010000149.1"/>
</dbReference>
<keyword evidence="1" id="KW-0472">Membrane</keyword>
<keyword evidence="1" id="KW-0812">Transmembrane</keyword>
<protein>
    <recommendedName>
        <fullName evidence="4">DUF4145 domain-containing protein</fullName>
    </recommendedName>
</protein>
<name>A0ABV8ZVW0_9NEIS</name>
<evidence type="ECO:0008006" key="4">
    <source>
        <dbReference type="Google" id="ProtNLM"/>
    </source>
</evidence>
<gene>
    <name evidence="2" type="ORF">ACFO0R_17665</name>
</gene>
<feature type="transmembrane region" description="Helical" evidence="1">
    <location>
        <begin position="15"/>
        <end position="40"/>
    </location>
</feature>
<proteinExistence type="predicted"/>
<organism evidence="2 3">
    <name type="scientific">Chromobacterium aquaticum</name>
    <dbReference type="NCBI Taxonomy" id="467180"/>
    <lineage>
        <taxon>Bacteria</taxon>
        <taxon>Pseudomonadati</taxon>
        <taxon>Pseudomonadota</taxon>
        <taxon>Betaproteobacteria</taxon>
        <taxon>Neisseriales</taxon>
        <taxon>Chromobacteriaceae</taxon>
        <taxon>Chromobacterium</taxon>
    </lineage>
</organism>